<dbReference type="EMBL" id="RBNJ01002805">
    <property type="protein sequence ID" value="RUS31579.1"/>
    <property type="molecule type" value="Genomic_DNA"/>
</dbReference>
<name>A0A433QP93_9FUNG</name>
<organism evidence="1 2">
    <name type="scientific">Jimgerdemannia flammicorona</name>
    <dbReference type="NCBI Taxonomy" id="994334"/>
    <lineage>
        <taxon>Eukaryota</taxon>
        <taxon>Fungi</taxon>
        <taxon>Fungi incertae sedis</taxon>
        <taxon>Mucoromycota</taxon>
        <taxon>Mucoromycotina</taxon>
        <taxon>Endogonomycetes</taxon>
        <taxon>Endogonales</taxon>
        <taxon>Endogonaceae</taxon>
        <taxon>Jimgerdemannia</taxon>
    </lineage>
</organism>
<proteinExistence type="predicted"/>
<dbReference type="Proteomes" id="UP000274822">
    <property type="component" value="Unassembled WGS sequence"/>
</dbReference>
<evidence type="ECO:0000313" key="2">
    <source>
        <dbReference type="Proteomes" id="UP000274822"/>
    </source>
</evidence>
<protein>
    <submittedName>
        <fullName evidence="1">Uncharacterized protein</fullName>
    </submittedName>
</protein>
<comment type="caution">
    <text evidence="1">The sequence shown here is derived from an EMBL/GenBank/DDBJ whole genome shotgun (WGS) entry which is preliminary data.</text>
</comment>
<reference evidence="1 2" key="1">
    <citation type="journal article" date="2018" name="New Phytol.">
        <title>Phylogenomics of Endogonaceae and evolution of mycorrhizas within Mucoromycota.</title>
        <authorList>
            <person name="Chang Y."/>
            <person name="Desiro A."/>
            <person name="Na H."/>
            <person name="Sandor L."/>
            <person name="Lipzen A."/>
            <person name="Clum A."/>
            <person name="Barry K."/>
            <person name="Grigoriev I.V."/>
            <person name="Martin F.M."/>
            <person name="Stajich J.E."/>
            <person name="Smith M.E."/>
            <person name="Bonito G."/>
            <person name="Spatafora J.W."/>
        </authorList>
    </citation>
    <scope>NUCLEOTIDE SEQUENCE [LARGE SCALE GENOMIC DNA]</scope>
    <source>
        <strain evidence="1 2">AD002</strain>
    </source>
</reference>
<dbReference type="AlphaFoldDB" id="A0A433QP93"/>
<sequence>MCLLPQPRAVNELEEHDSERTHVSCKQSPVEDLRAPVGLTADVDNFFFRLLLWRASNPEISEASRYPTKRGNSHL</sequence>
<gene>
    <name evidence="1" type="ORF">BC938DRAFT_477527</name>
</gene>
<keyword evidence="2" id="KW-1185">Reference proteome</keyword>
<accession>A0A433QP93</accession>
<evidence type="ECO:0000313" key="1">
    <source>
        <dbReference type="EMBL" id="RUS31579.1"/>
    </source>
</evidence>